<dbReference type="PANTHER" id="PTHR21022:SF19">
    <property type="entry name" value="PREPHENATE DEHYDRATASE-RELATED"/>
    <property type="match status" value="1"/>
</dbReference>
<keyword evidence="5" id="KW-0584">Phenylalanine biosynthesis</keyword>
<dbReference type="SUPFAM" id="SSF53850">
    <property type="entry name" value="Periplasmic binding protein-like II"/>
    <property type="match status" value="1"/>
</dbReference>
<dbReference type="InterPro" id="IPR001086">
    <property type="entry name" value="Preph_deHydtase"/>
</dbReference>
<evidence type="ECO:0000256" key="3">
    <source>
        <dbReference type="ARBA" id="ARBA00022605"/>
    </source>
</evidence>
<dbReference type="AlphaFoldDB" id="A0A1G2EN37"/>
<feature type="domain" description="Prephenate dehydratase" evidence="8">
    <location>
        <begin position="6"/>
        <end position="189"/>
    </location>
</feature>
<reference evidence="9 10" key="1">
    <citation type="journal article" date="2016" name="Nat. Commun.">
        <title>Thousands of microbial genomes shed light on interconnected biogeochemical processes in an aquifer system.</title>
        <authorList>
            <person name="Anantharaman K."/>
            <person name="Brown C.T."/>
            <person name="Hug L.A."/>
            <person name="Sharon I."/>
            <person name="Castelle C.J."/>
            <person name="Probst A.J."/>
            <person name="Thomas B.C."/>
            <person name="Singh A."/>
            <person name="Wilkins M.J."/>
            <person name="Karaoz U."/>
            <person name="Brodie E.L."/>
            <person name="Williams K.H."/>
            <person name="Hubbard S.S."/>
            <person name="Banfield J.F."/>
        </authorList>
    </citation>
    <scope>NUCLEOTIDE SEQUENCE [LARGE SCALE GENOMIC DNA]</scope>
</reference>
<dbReference type="PANTHER" id="PTHR21022">
    <property type="entry name" value="PREPHENATE DEHYDRATASE P PROTEIN"/>
    <property type="match status" value="1"/>
</dbReference>
<name>A0A1G2EN37_9BACT</name>
<evidence type="ECO:0000256" key="2">
    <source>
        <dbReference type="ARBA" id="ARBA00013147"/>
    </source>
</evidence>
<proteinExistence type="predicted"/>
<keyword evidence="6" id="KW-0456">Lyase</keyword>
<protein>
    <recommendedName>
        <fullName evidence="2">prephenate dehydratase</fullName>
        <ecNumber evidence="2">4.2.1.51</ecNumber>
    </recommendedName>
</protein>
<dbReference type="GO" id="GO:0005737">
    <property type="term" value="C:cytoplasm"/>
    <property type="evidence" value="ECO:0007669"/>
    <property type="project" value="TreeGrafter"/>
</dbReference>
<keyword evidence="3" id="KW-0028">Amino-acid biosynthesis</keyword>
<accession>A0A1G2EN37</accession>
<dbReference type="Gene3D" id="3.40.190.10">
    <property type="entry name" value="Periplasmic binding protein-like II"/>
    <property type="match status" value="2"/>
</dbReference>
<keyword evidence="4" id="KW-0057">Aromatic amino acid biosynthesis</keyword>
<evidence type="ECO:0000256" key="7">
    <source>
        <dbReference type="ARBA" id="ARBA00047848"/>
    </source>
</evidence>
<evidence type="ECO:0000256" key="5">
    <source>
        <dbReference type="ARBA" id="ARBA00023222"/>
    </source>
</evidence>
<evidence type="ECO:0000313" key="10">
    <source>
        <dbReference type="Proteomes" id="UP000177740"/>
    </source>
</evidence>
<comment type="caution">
    <text evidence="9">The sequence shown here is derived from an EMBL/GenBank/DDBJ whole genome shotgun (WGS) entry which is preliminary data.</text>
</comment>
<evidence type="ECO:0000256" key="4">
    <source>
        <dbReference type="ARBA" id="ARBA00023141"/>
    </source>
</evidence>
<dbReference type="UniPathway" id="UPA00121">
    <property type="reaction ID" value="UER00345"/>
</dbReference>
<dbReference type="GO" id="GO:0009094">
    <property type="term" value="P:L-phenylalanine biosynthetic process"/>
    <property type="evidence" value="ECO:0007669"/>
    <property type="project" value="UniProtKB-UniPathway"/>
</dbReference>
<evidence type="ECO:0000256" key="6">
    <source>
        <dbReference type="ARBA" id="ARBA00023239"/>
    </source>
</evidence>
<dbReference type="EC" id="4.2.1.51" evidence="2"/>
<organism evidence="9 10">
    <name type="scientific">Candidatus Nealsonbacteria bacterium RIFOXYB1_FULL_40_15</name>
    <dbReference type="NCBI Taxonomy" id="1801677"/>
    <lineage>
        <taxon>Bacteria</taxon>
        <taxon>Candidatus Nealsoniibacteriota</taxon>
    </lineage>
</organism>
<dbReference type="STRING" id="1801677.A2365_00875"/>
<dbReference type="Proteomes" id="UP000177740">
    <property type="component" value="Unassembled WGS sequence"/>
</dbReference>
<gene>
    <name evidence="9" type="ORF">A2365_00875</name>
</gene>
<dbReference type="Pfam" id="PF00800">
    <property type="entry name" value="PDT"/>
    <property type="match status" value="1"/>
</dbReference>
<dbReference type="EMBL" id="MHMM01000010">
    <property type="protein sequence ID" value="OGZ27206.1"/>
    <property type="molecule type" value="Genomic_DNA"/>
</dbReference>
<evidence type="ECO:0000256" key="1">
    <source>
        <dbReference type="ARBA" id="ARBA00004741"/>
    </source>
</evidence>
<evidence type="ECO:0000259" key="8">
    <source>
        <dbReference type="PROSITE" id="PS51171"/>
    </source>
</evidence>
<evidence type="ECO:0000313" key="9">
    <source>
        <dbReference type="EMBL" id="OGZ27206.1"/>
    </source>
</evidence>
<comment type="pathway">
    <text evidence="1">Amino-acid biosynthesis; L-phenylalanine biosynthesis; phenylpyruvate from prephenate: step 1/1.</text>
</comment>
<dbReference type="PROSITE" id="PS51171">
    <property type="entry name" value="PREPHENATE_DEHYDR_3"/>
    <property type="match status" value="1"/>
</dbReference>
<comment type="catalytic activity">
    <reaction evidence="7">
        <text>prephenate + H(+) = 3-phenylpyruvate + CO2 + H2O</text>
        <dbReference type="Rhea" id="RHEA:21648"/>
        <dbReference type="ChEBI" id="CHEBI:15377"/>
        <dbReference type="ChEBI" id="CHEBI:15378"/>
        <dbReference type="ChEBI" id="CHEBI:16526"/>
        <dbReference type="ChEBI" id="CHEBI:18005"/>
        <dbReference type="ChEBI" id="CHEBI:29934"/>
        <dbReference type="EC" id="4.2.1.51"/>
    </reaction>
</comment>
<sequence length="192" mass="21816">MSDRIKIGISGGPGSFSEEAAVYCCAKNKIRDYEIKHLITVENTLSFLDEGKIDLGVFPIENSNGGVVYESLYAMAKHNFSINNIFEIDVRQNLLALPNALRKDIKKIVSHQQALKQCRMYLKRNWPESELIEWEDTAKAASDLSLGKLSENSAVIAPLRCKDLYRLNVIEENIQDLKFNFTSFLAVSKYEY</sequence>
<dbReference type="GO" id="GO:0004664">
    <property type="term" value="F:prephenate dehydratase activity"/>
    <property type="evidence" value="ECO:0007669"/>
    <property type="project" value="UniProtKB-EC"/>
</dbReference>